<dbReference type="AlphaFoldDB" id="A0A1C5K249"/>
<keyword evidence="6" id="KW-1185">Reference proteome</keyword>
<evidence type="ECO:0000313" key="6">
    <source>
        <dbReference type="Proteomes" id="UP000198221"/>
    </source>
</evidence>
<dbReference type="Gene3D" id="3.40.50.2000">
    <property type="entry name" value="Glycogen Phosphorylase B"/>
    <property type="match status" value="2"/>
</dbReference>
<feature type="domain" description="Glycosyltransferase subfamily 4-like N-terminal" evidence="4">
    <location>
        <begin position="100"/>
        <end position="206"/>
    </location>
</feature>
<organism evidence="5 6">
    <name type="scientific">Micromonospora inositola</name>
    <dbReference type="NCBI Taxonomy" id="47865"/>
    <lineage>
        <taxon>Bacteria</taxon>
        <taxon>Bacillati</taxon>
        <taxon>Actinomycetota</taxon>
        <taxon>Actinomycetes</taxon>
        <taxon>Micromonosporales</taxon>
        <taxon>Micromonosporaceae</taxon>
        <taxon>Micromonospora</taxon>
    </lineage>
</organism>
<dbReference type="PANTHER" id="PTHR12526">
    <property type="entry name" value="GLYCOSYLTRANSFERASE"/>
    <property type="match status" value="1"/>
</dbReference>
<evidence type="ECO:0000259" key="4">
    <source>
        <dbReference type="Pfam" id="PF13439"/>
    </source>
</evidence>
<reference evidence="6" key="1">
    <citation type="submission" date="2016-06" db="EMBL/GenBank/DDBJ databases">
        <authorList>
            <person name="Varghese N."/>
            <person name="Submissions Spin"/>
        </authorList>
    </citation>
    <scope>NUCLEOTIDE SEQUENCE [LARGE SCALE GENOMIC DNA]</scope>
    <source>
        <strain evidence="6">DSM 43819</strain>
    </source>
</reference>
<evidence type="ECO:0000313" key="5">
    <source>
        <dbReference type="EMBL" id="SCG76609.1"/>
    </source>
</evidence>
<evidence type="ECO:0000259" key="3">
    <source>
        <dbReference type="Pfam" id="PF00534"/>
    </source>
</evidence>
<keyword evidence="1" id="KW-0328">Glycosyltransferase</keyword>
<dbReference type="RefSeq" id="WP_231929560.1">
    <property type="nucleotide sequence ID" value="NZ_LT607754.1"/>
</dbReference>
<dbReference type="Proteomes" id="UP000198221">
    <property type="component" value="Chromosome I"/>
</dbReference>
<accession>A0A1C5K249</accession>
<dbReference type="InterPro" id="IPR028098">
    <property type="entry name" value="Glyco_trans_4-like_N"/>
</dbReference>
<sequence length="409" mass="44715">MSGPVDVAIVTPWYPSRQRPFLGAFVQAMVEATAPRHQRARLYHCEEWGHRLPPETSAAVDRGYRELIPHTVHPGRTVGGAELVHLPVPLPVTTDYAAIARRHEETLRSVLGGRPIDSPVVHAHVGLPGGWAALHNARPDARVFVTEHATFLDLVLAQPEARAMYEELLQRCAGLYAVGEAVRRPLVEAFPQHADRVGYLPNPISFDQHRPAPVTGLLRWLFVGGLIPRKGVRWLLEAFAACRARDPELTLTFVGEGELRGPLQQRAAELGVGDAITFTGAVPPARALELMREHDLLVHPSRFETFGMTVVEAVAAGLPVLVTRCGGPEETLAGVEDAVAELVEVEEGADALIAGYWRLRERFDRLDVAGAQRALADRYSYPAVADAHDRVWFGEEPVAGAVQVEGTGR</sequence>
<gene>
    <name evidence="5" type="ORF">GA0070613_6042</name>
</gene>
<dbReference type="EMBL" id="LT607754">
    <property type="protein sequence ID" value="SCG76609.1"/>
    <property type="molecule type" value="Genomic_DNA"/>
</dbReference>
<protein>
    <submittedName>
        <fullName evidence="5">Glycogen(Starch) synthase</fullName>
    </submittedName>
</protein>
<dbReference type="GO" id="GO:0016757">
    <property type="term" value="F:glycosyltransferase activity"/>
    <property type="evidence" value="ECO:0007669"/>
    <property type="project" value="UniProtKB-KW"/>
</dbReference>
<dbReference type="Pfam" id="PF00534">
    <property type="entry name" value="Glycos_transf_1"/>
    <property type="match status" value="1"/>
</dbReference>
<name>A0A1C5K249_9ACTN</name>
<evidence type="ECO:0000256" key="2">
    <source>
        <dbReference type="ARBA" id="ARBA00022679"/>
    </source>
</evidence>
<evidence type="ECO:0000256" key="1">
    <source>
        <dbReference type="ARBA" id="ARBA00022676"/>
    </source>
</evidence>
<feature type="domain" description="Glycosyl transferase family 1" evidence="3">
    <location>
        <begin position="221"/>
        <end position="333"/>
    </location>
</feature>
<proteinExistence type="predicted"/>
<dbReference type="SUPFAM" id="SSF53756">
    <property type="entry name" value="UDP-Glycosyltransferase/glycogen phosphorylase"/>
    <property type="match status" value="1"/>
</dbReference>
<dbReference type="InterPro" id="IPR001296">
    <property type="entry name" value="Glyco_trans_1"/>
</dbReference>
<dbReference type="Pfam" id="PF13439">
    <property type="entry name" value="Glyco_transf_4"/>
    <property type="match status" value="1"/>
</dbReference>
<keyword evidence="2" id="KW-0808">Transferase</keyword>